<dbReference type="EMBL" id="JAPDNT010000020">
    <property type="protein sequence ID" value="MCW3476496.1"/>
    <property type="molecule type" value="Genomic_DNA"/>
</dbReference>
<proteinExistence type="predicted"/>
<protein>
    <submittedName>
        <fullName evidence="3">DUF3971 domain-containing protein</fullName>
    </submittedName>
</protein>
<gene>
    <name evidence="3" type="ORF">OL599_18185</name>
</gene>
<keyword evidence="2" id="KW-0812">Transmembrane</keyword>
<reference evidence="3" key="2">
    <citation type="submission" date="2022-10" db="EMBL/GenBank/DDBJ databases">
        <authorList>
            <person name="Trinh H.N."/>
        </authorList>
    </citation>
    <scope>NUCLEOTIDE SEQUENCE</scope>
    <source>
        <strain evidence="3">RN2-1</strain>
    </source>
</reference>
<reference evidence="3" key="1">
    <citation type="submission" date="2022-09" db="EMBL/GenBank/DDBJ databases">
        <title>Rhodovastum sp. nov. RN2-1 isolated from soil in Seongnam, South Korea.</title>
        <authorList>
            <person name="Le N.T."/>
        </authorList>
    </citation>
    <scope>NUCLEOTIDE SEQUENCE</scope>
    <source>
        <strain evidence="3">RN2-1</strain>
    </source>
</reference>
<evidence type="ECO:0000313" key="4">
    <source>
        <dbReference type="Proteomes" id="UP001165679"/>
    </source>
</evidence>
<feature type="transmembrane region" description="Helical" evidence="2">
    <location>
        <begin position="20"/>
        <end position="39"/>
    </location>
</feature>
<sequence>MRALAGQAVLRTGRLLHRILQLLVALIVLAAFGVGVLTWRLSSGPLELSWLTRRLEAAANADGGPTRLVIGSAALAWEGFSRGVDRPLDILLTDIAATDAQGGRIARIPRAEVSLSVGSLLLGRVVPRAIEVEGLRVRVLRAADGRVTLDLGSLTDAATDNATDQPPPAGPSAADVVASALAELSRPRQSDFAASGSRWSQLQRFRIRDAAMTVVDRQLGVQWRAPYIDLDVLRRRRGGADGTAVIGLALADQTAQLTLRAALPGNGGSIAVSGELTQIRPAALAAAAPALADLAALDVPVVLTGSAEIGADLALAGARLQARLGKGAIRIGRGQVSLVGATVDLAGSLSALEARLVRAEVVPREDGPVSVLTGQVKAERAGGQVRATVGVELDQVAFADLATLWPDGIGGPGTKPWITTNITAGIARNGRVELSLTAPEDLSDAELTAISGGIEGHDVTVHWLRPVPPIEHGEAYLSFRTPDLIEIAVQSGRQAGGARGGIALQAGSVRLSGLAAHDQFADIEGDMSGPVSDVLALLRHPKLRLLDRHPIEMRDPAGQFAGHLTVTRLPLQDDVSIDDLRIAATARLRNLHLGGVAVGRDLDNGTLELRASNDDLKITGTGDIAGIPTKYQVEMDFRSGPPSQVLQKVSVSGTVDARQAEAAGLATGGLVSGSAAVQANVQARRDGRGEITVRADLAGTTMQLARLNWKKPAGRPASADMHVVLAGDRLAAIDRLQIQGEGIDLDARIEFADGKPVRARLPRLVLGKTTDLQGDVRWPARPGAPWMISASGPSLDVSSQFERHASTPPKPADSQPGPPWSLDAQFDRVVLGDGRTLSGVVVAADNDGRITRQASVSGRTAAAPFDLSITPAPGGRHLSGTTKDAGGLLRALDVVDSMQGGLMTLSGSYDDARPDNPLSGTAEITDFHMRKAPALAKLLQAMTLYGLVAAVQGPGLGFDHLVAPFRLVGDNLELNDARAFNPSLGMTAKGRLDLAKESCDVQGTIVPAYFFNTLLGHIPLVGRLFSPERGGGLFAATYTVQGNCNDPSVTVNPLAALTPGFLRGIFGIFDQPAGSKSPAAVPPADNKQGSRN</sequence>
<feature type="region of interest" description="Disordered" evidence="1">
    <location>
        <begin position="797"/>
        <end position="822"/>
    </location>
</feature>
<name>A0AA41YM92_9PROT</name>
<evidence type="ECO:0000256" key="2">
    <source>
        <dbReference type="SAM" id="Phobius"/>
    </source>
</evidence>
<evidence type="ECO:0000313" key="3">
    <source>
        <dbReference type="EMBL" id="MCW3476496.1"/>
    </source>
</evidence>
<dbReference type="RefSeq" id="WP_264715296.1">
    <property type="nucleotide sequence ID" value="NZ_JAPDNT010000020.1"/>
</dbReference>
<feature type="compositionally biased region" description="Pro residues" evidence="1">
    <location>
        <begin position="808"/>
        <end position="819"/>
    </location>
</feature>
<evidence type="ECO:0000256" key="1">
    <source>
        <dbReference type="SAM" id="MobiDB-lite"/>
    </source>
</evidence>
<keyword evidence="2" id="KW-0472">Membrane</keyword>
<dbReference type="AlphaFoldDB" id="A0AA41YM92"/>
<dbReference type="Proteomes" id="UP001165679">
    <property type="component" value="Unassembled WGS sequence"/>
</dbReference>
<accession>A0AA41YM92</accession>
<keyword evidence="4" id="KW-1185">Reference proteome</keyword>
<organism evidence="3 4">
    <name type="scientific">Limobrevibacterium gyesilva</name>
    <dbReference type="NCBI Taxonomy" id="2991712"/>
    <lineage>
        <taxon>Bacteria</taxon>
        <taxon>Pseudomonadati</taxon>
        <taxon>Pseudomonadota</taxon>
        <taxon>Alphaproteobacteria</taxon>
        <taxon>Acetobacterales</taxon>
        <taxon>Acetobacteraceae</taxon>
        <taxon>Limobrevibacterium</taxon>
    </lineage>
</organism>
<keyword evidence="2" id="KW-1133">Transmembrane helix</keyword>
<comment type="caution">
    <text evidence="3">The sequence shown here is derived from an EMBL/GenBank/DDBJ whole genome shotgun (WGS) entry which is preliminary data.</text>
</comment>